<dbReference type="Proteomes" id="UP000282106">
    <property type="component" value="Unassembled WGS sequence"/>
</dbReference>
<keyword evidence="1" id="KW-0472">Membrane</keyword>
<dbReference type="InParanoid" id="A0A3N0VA51"/>
<keyword evidence="3" id="KW-1185">Reference proteome</keyword>
<evidence type="ECO:0000256" key="1">
    <source>
        <dbReference type="SAM" id="Phobius"/>
    </source>
</evidence>
<gene>
    <name evidence="2" type="ORF">ED208_11100</name>
</gene>
<evidence type="ECO:0000313" key="2">
    <source>
        <dbReference type="EMBL" id="ROH89663.1"/>
    </source>
</evidence>
<dbReference type="EMBL" id="RJVO01000004">
    <property type="protein sequence ID" value="ROH89663.1"/>
    <property type="molecule type" value="Genomic_DNA"/>
</dbReference>
<protein>
    <recommendedName>
        <fullName evidence="4">Peptidase M50 domain-containing protein</fullName>
    </recommendedName>
</protein>
<accession>A0A3N0VA51</accession>
<proteinExistence type="predicted"/>
<dbReference type="RefSeq" id="WP_123211960.1">
    <property type="nucleotide sequence ID" value="NZ_RJVO01000004.1"/>
</dbReference>
<feature type="transmembrane region" description="Helical" evidence="1">
    <location>
        <begin position="125"/>
        <end position="144"/>
    </location>
</feature>
<feature type="transmembrane region" description="Helical" evidence="1">
    <location>
        <begin position="38"/>
        <end position="58"/>
    </location>
</feature>
<evidence type="ECO:0008006" key="4">
    <source>
        <dbReference type="Google" id="ProtNLM"/>
    </source>
</evidence>
<keyword evidence="1" id="KW-0812">Transmembrane</keyword>
<dbReference type="AlphaFoldDB" id="A0A3N0VA51"/>
<reference evidence="2 3" key="1">
    <citation type="submission" date="2018-10" db="EMBL/GenBank/DDBJ databases">
        <authorList>
            <person name="Chen W.-M."/>
        </authorList>
    </citation>
    <scope>NUCLEOTIDE SEQUENCE [LARGE SCALE GENOMIC DNA]</scope>
    <source>
        <strain evidence="2 3">THS-13</strain>
    </source>
</reference>
<sequence length="180" mass="19400">MERQWNRLLALIVRDGLLIGLAVLLWRGTLEAGPAQTVGGYALHLGTALMTVLCGYLLHEWGHLIGALLVRANVVLPRMFESPFLFRFDLHRNSRRQFTWMASGGFVSSLLLVAFLIWALPAGLLASQVALGLTGLGVLATLVIEVPEFWGVVIKGGPLPTGAAFVTTASGAVESAQVRR</sequence>
<organism evidence="2 3">
    <name type="scientific">Stagnimonas aquatica</name>
    <dbReference type="NCBI Taxonomy" id="2689987"/>
    <lineage>
        <taxon>Bacteria</taxon>
        <taxon>Pseudomonadati</taxon>
        <taxon>Pseudomonadota</taxon>
        <taxon>Gammaproteobacteria</taxon>
        <taxon>Nevskiales</taxon>
        <taxon>Nevskiaceae</taxon>
        <taxon>Stagnimonas</taxon>
    </lineage>
</organism>
<feature type="transmembrane region" description="Helical" evidence="1">
    <location>
        <begin position="98"/>
        <end position="119"/>
    </location>
</feature>
<feature type="transmembrane region" description="Helical" evidence="1">
    <location>
        <begin position="6"/>
        <end position="26"/>
    </location>
</feature>
<comment type="caution">
    <text evidence="2">The sequence shown here is derived from an EMBL/GenBank/DDBJ whole genome shotgun (WGS) entry which is preliminary data.</text>
</comment>
<name>A0A3N0VA51_9GAMM</name>
<evidence type="ECO:0000313" key="3">
    <source>
        <dbReference type="Proteomes" id="UP000282106"/>
    </source>
</evidence>
<keyword evidence="1" id="KW-1133">Transmembrane helix</keyword>